<organism evidence="2 3">
    <name type="scientific">Aerococcus christensenii</name>
    <dbReference type="NCBI Taxonomy" id="87541"/>
    <lineage>
        <taxon>Bacteria</taxon>
        <taxon>Bacillati</taxon>
        <taxon>Bacillota</taxon>
        <taxon>Bacilli</taxon>
        <taxon>Lactobacillales</taxon>
        <taxon>Aerococcaceae</taxon>
        <taxon>Aerococcus</taxon>
    </lineage>
</organism>
<dbReference type="PATRIC" id="fig|87541.4.peg.914"/>
<evidence type="ECO:0000313" key="3">
    <source>
        <dbReference type="Proteomes" id="UP000070422"/>
    </source>
</evidence>
<feature type="transmembrane region" description="Helical" evidence="1">
    <location>
        <begin position="15"/>
        <end position="35"/>
    </location>
</feature>
<evidence type="ECO:0000256" key="1">
    <source>
        <dbReference type="SAM" id="Phobius"/>
    </source>
</evidence>
<dbReference type="AlphaFoldDB" id="A0A133XZE1"/>
<evidence type="ECO:0000313" key="2">
    <source>
        <dbReference type="EMBL" id="KXB36284.1"/>
    </source>
</evidence>
<comment type="caution">
    <text evidence="2">The sequence shown here is derived from an EMBL/GenBank/DDBJ whole genome shotgun (WGS) entry which is preliminary data.</text>
</comment>
<dbReference type="Proteomes" id="UP000070422">
    <property type="component" value="Unassembled WGS sequence"/>
</dbReference>
<proteinExistence type="predicted"/>
<gene>
    <name evidence="2" type="ORF">HMPREF3187_00925</name>
</gene>
<keyword evidence="1" id="KW-0812">Transmembrane</keyword>
<keyword evidence="1" id="KW-0472">Membrane</keyword>
<keyword evidence="1" id="KW-1133">Transmembrane helix</keyword>
<dbReference type="EMBL" id="LSCQ01000045">
    <property type="protein sequence ID" value="KXB36284.1"/>
    <property type="molecule type" value="Genomic_DNA"/>
</dbReference>
<dbReference type="NCBIfam" id="TIGR01167">
    <property type="entry name" value="LPXTG_anchor"/>
    <property type="match status" value="1"/>
</dbReference>
<sequence length="40" mass="4484">MVNDKEKTILPKTGLMLNELLPIMGILLIGVGYVFKHKES</sequence>
<accession>A0A133XZE1</accession>
<protein>
    <submittedName>
        <fullName evidence="2">LPXTG-motif protein cell wall anchor domain protein</fullName>
    </submittedName>
</protein>
<reference evidence="2 3" key="1">
    <citation type="submission" date="2016-01" db="EMBL/GenBank/DDBJ databases">
        <authorList>
            <person name="Oliw E.H."/>
        </authorList>
    </citation>
    <scope>NUCLEOTIDE SEQUENCE [LARGE SCALE GENOMIC DNA]</scope>
    <source>
        <strain evidence="2 3">KA00635</strain>
    </source>
</reference>
<name>A0A133XZE1_9LACT</name>